<reference evidence="1 2" key="3">
    <citation type="journal article" date="2005" name="Nature">
        <title>Generation and annotation of the DNA sequences of human chromosomes 2 and 4.</title>
        <authorList>
            <person name="Hillier L.W."/>
            <person name="Graves T.A."/>
            <person name="Fulton R.S."/>
            <person name="Fulton L.A."/>
            <person name="Pepin K.H."/>
            <person name="Minx P."/>
            <person name="Wagner-McPherson C."/>
            <person name="Layman D."/>
            <person name="Wylie K."/>
            <person name="Sekhon M."/>
            <person name="Becker M.C."/>
            <person name="Fewell G.A."/>
            <person name="Delehaunty K.D."/>
            <person name="Miner T.L."/>
            <person name="Nash W.E."/>
            <person name="Kremitzki C."/>
            <person name="Oddy L."/>
            <person name="Du H."/>
            <person name="Sun H."/>
            <person name="Bradshaw-Cordum H."/>
            <person name="Ali J."/>
            <person name="Carter J."/>
            <person name="Cordes M."/>
            <person name="Harris A."/>
            <person name="Isak A."/>
            <person name="van Brunt A."/>
            <person name="Nguyen C."/>
            <person name="Du F."/>
            <person name="Courtney L."/>
            <person name="Kalicki J."/>
            <person name="Ozersky P."/>
            <person name="Abbott S."/>
            <person name="Armstrong J."/>
            <person name="Belter E.A."/>
            <person name="Caruso L."/>
            <person name="Cedroni M."/>
            <person name="Cotton M."/>
            <person name="Davidson T."/>
            <person name="Desai A."/>
            <person name="Elliott G."/>
            <person name="Erb T."/>
            <person name="Fronick C."/>
            <person name="Gaige T."/>
            <person name="Haakenson W."/>
            <person name="Haglund K."/>
            <person name="Holmes A."/>
            <person name="Harkins R."/>
            <person name="Kim K."/>
            <person name="Kruchowski S.S."/>
            <person name="Strong C.M."/>
            <person name="Grewal N."/>
            <person name="Goyea E."/>
            <person name="Hou S."/>
            <person name="Levy A."/>
            <person name="Martinka S."/>
            <person name="Mead K."/>
            <person name="McLellan M.D."/>
            <person name="Meyer R."/>
            <person name="Randall-Maher J."/>
            <person name="Tomlinson C."/>
            <person name="Dauphin-Kohlberg S."/>
            <person name="Kozlowicz-Reilly A."/>
            <person name="Shah N."/>
            <person name="Swearengen-Shahid S."/>
            <person name="Snider J."/>
            <person name="Strong J.T."/>
            <person name="Thompson J."/>
            <person name="Yoakum M."/>
            <person name="Leonard S."/>
            <person name="Pearman C."/>
            <person name="Trani L."/>
            <person name="Radionenko M."/>
            <person name="Waligorski J.E."/>
            <person name="Wang C."/>
            <person name="Rock S.M."/>
            <person name="Tin-Wollam A.M."/>
            <person name="Maupin R."/>
            <person name="Latreille P."/>
            <person name="Wendl M.C."/>
            <person name="Yang S.P."/>
            <person name="Pohl C."/>
            <person name="Wallis J.W."/>
            <person name="Spieth J."/>
            <person name="Bieri T.A."/>
            <person name="Berkowicz N."/>
            <person name="Nelson J.O."/>
            <person name="Osborne J."/>
            <person name="Ding L."/>
            <person name="Meyer R."/>
            <person name="Sabo A."/>
            <person name="Shotland Y."/>
            <person name="Sinha P."/>
            <person name="Wohldmann P.E."/>
            <person name="Cook L.L."/>
            <person name="Hickenbotham M.T."/>
            <person name="Eldred J."/>
            <person name="Williams D."/>
            <person name="Jones T.A."/>
            <person name="She X."/>
            <person name="Ciccarelli F.D."/>
            <person name="Izaurralde E."/>
            <person name="Taylor J."/>
            <person name="Schmutz J."/>
            <person name="Myers R.M."/>
            <person name="Cox D.R."/>
            <person name="Huang X."/>
            <person name="McPherson J.D."/>
            <person name="Mardis E.R."/>
            <person name="Clifton S.W."/>
            <person name="Warren W.C."/>
            <person name="Chinwalla A.T."/>
            <person name="Eddy S.R."/>
            <person name="Marra M.A."/>
            <person name="Ovcharenko I."/>
            <person name="Furey T.S."/>
            <person name="Miller W."/>
            <person name="Eichler E.E."/>
            <person name="Bork P."/>
            <person name="Suyama M."/>
            <person name="Torrents D."/>
            <person name="Waterston R.H."/>
            <person name="Wilson R.K."/>
        </authorList>
    </citation>
    <scope>NUCLEOTIDE SEQUENCE [LARGE SCALE GENOMIC DNA]</scope>
</reference>
<keyword evidence="2" id="KW-1185">Reference proteome</keyword>
<proteinExistence type="predicted"/>
<dbReference type="Ensembl" id="ENST00000693085.1">
    <property type="protein sequence ID" value="ENSP00000508746.1"/>
    <property type="gene ID" value="ENSG00000137601.18"/>
</dbReference>
<dbReference type="Ensembl" id="ENST00000692450.1">
    <property type="protein sequence ID" value="ENSP00000510283.1"/>
    <property type="gene ID" value="ENSG00000137601.18"/>
</dbReference>
<evidence type="ECO:0000313" key="2">
    <source>
        <dbReference type="Proteomes" id="UP000005640"/>
    </source>
</evidence>
<dbReference type="OrthoDB" id="248923at2759"/>
<accession>A0A8I5KT19</accession>
<dbReference type="AlphaFoldDB" id="A0A8I5KT19"/>
<dbReference type="Proteomes" id="UP000005640">
    <property type="component" value="Chromosome 4"/>
</dbReference>
<dbReference type="EMBL" id="AC084724">
    <property type="status" value="NOT_ANNOTATED_CDS"/>
    <property type="molecule type" value="Genomic_DNA"/>
</dbReference>
<reference evidence="1" key="2">
    <citation type="journal article" date="2004" name="Nature">
        <title>Finishing the euchromatic sequence of the human genome.</title>
        <authorList>
            <consortium name="International Human Genome Sequencing Consortium"/>
        </authorList>
    </citation>
    <scope>NUCLEOTIDE SEQUENCE [LARGE SCALE GENOMIC DNA]</scope>
</reference>
<dbReference type="HGNC" id="HGNC:7744">
    <property type="gene designation" value="NEK1"/>
</dbReference>
<reference evidence="1" key="1">
    <citation type="journal article" date="2001" name="Nature">
        <title>Initial sequencing and analysis of the human genome.</title>
        <authorList>
            <consortium name="International Human Genome Sequencing Consortium"/>
            <person name="Lander E.S."/>
            <person name="Linton L.M."/>
            <person name="Birren B."/>
            <person name="Nusbaum C."/>
            <person name="Zody M.C."/>
            <person name="Baldwin J."/>
            <person name="Devon K."/>
            <person name="Dewar K."/>
            <person name="Doyle M."/>
            <person name="FitzHugh W."/>
            <person name="Funke R."/>
            <person name="Gage D."/>
            <person name="Harris K."/>
            <person name="Heaford A."/>
            <person name="Howland J."/>
            <person name="Kann L."/>
            <person name="Lehoczky J."/>
            <person name="LeVine R."/>
            <person name="McEwan P."/>
            <person name="McKernan K."/>
            <person name="Meldrim J."/>
            <person name="Mesirov J.P."/>
            <person name="Miranda C."/>
            <person name="Morris W."/>
            <person name="Naylor J."/>
            <person name="Raymond C."/>
            <person name="Rosetti M."/>
            <person name="Santos R."/>
            <person name="Sheridan A."/>
            <person name="Sougnez C."/>
            <person name="Stange-Thomann N."/>
            <person name="Stojanovic N."/>
            <person name="Subramanian A."/>
            <person name="Wyman D."/>
            <person name="Rogers J."/>
            <person name="Sulston J."/>
            <person name="Ainscough R."/>
            <person name="Beck S."/>
            <person name="Bentley D."/>
            <person name="Burton J."/>
            <person name="Clee C."/>
            <person name="Carter N."/>
            <person name="Coulson A."/>
            <person name="Deadman R."/>
            <person name="Deloukas P."/>
            <person name="Dunham A."/>
            <person name="Dunham I."/>
            <person name="Durbin R."/>
            <person name="French L."/>
            <person name="Grafham D."/>
            <person name="Gregory S."/>
            <person name="Hubbard T."/>
            <person name="Humphray S."/>
            <person name="Hunt A."/>
            <person name="Jones M."/>
            <person name="Lloyd C."/>
            <person name="McMurray A."/>
            <person name="Matthews L."/>
            <person name="Mercer S."/>
            <person name="Milne S."/>
            <person name="Mullikin J.C."/>
            <person name="Mungall A."/>
            <person name="Plumb R."/>
            <person name="Ross M."/>
            <person name="Shownkeen R."/>
            <person name="Sims S."/>
            <person name="Waterston R.H."/>
            <person name="Wilson R.K."/>
            <person name="Hillier L.W."/>
            <person name="McPherson J.D."/>
            <person name="Marra M.A."/>
            <person name="Mardis E.R."/>
            <person name="Fulton L.A."/>
            <person name="Chinwalla A.T."/>
            <person name="Pepin K.H."/>
            <person name="Gish W.R."/>
            <person name="Chissoe S.L."/>
            <person name="Wendl M.C."/>
            <person name="Delehaunty K.D."/>
            <person name="Miner T.L."/>
            <person name="Delehaunty A."/>
            <person name="Kramer J.B."/>
            <person name="Cook L.L."/>
            <person name="Fulton R.S."/>
            <person name="Johnson D.L."/>
            <person name="Minx P.J."/>
            <person name="Clifton S.W."/>
            <person name="Hawkins T."/>
            <person name="Branscomb E."/>
            <person name="Predki P."/>
            <person name="Richardson P."/>
            <person name="Wenning S."/>
            <person name="Slezak T."/>
            <person name="Doggett N."/>
            <person name="Cheng J.F."/>
            <person name="Olsen A."/>
            <person name="Lucas S."/>
            <person name="Elkin C."/>
            <person name="Uberbacher E."/>
            <person name="Frazier M."/>
            <person name="Gibbs R.A."/>
            <person name="Muzny D.M."/>
            <person name="Scherer S.E."/>
            <person name="Bouck J.B."/>
            <person name="Sodergren E.J."/>
            <person name="Worley K.C."/>
            <person name="Rives C.M."/>
            <person name="Gorrell J.H."/>
            <person name="Metzker M.L."/>
            <person name="Naylor S.L."/>
            <person name="Kucherlapati R.S."/>
            <person name="Nelson D.L."/>
            <person name="Weinstock G.M."/>
            <person name="Sakaki Y."/>
            <person name="Fujiyama A."/>
            <person name="Hattori M."/>
            <person name="Yada T."/>
            <person name="Toyoda A."/>
            <person name="Itoh T."/>
            <person name="Kawagoe C."/>
            <person name="Watanabe H."/>
            <person name="Totoki Y."/>
            <person name="Taylor T."/>
            <person name="Weissenbach J."/>
            <person name="Heilig R."/>
            <person name="Saurin W."/>
            <person name="Artiguenave F."/>
            <person name="Brottier P."/>
            <person name="Bruls T."/>
            <person name="Pelletier E."/>
            <person name="Robert C."/>
            <person name="Wincker P."/>
            <person name="Smith D.R."/>
            <person name="Doucette-Stamm L."/>
            <person name="Rubenfield M."/>
            <person name="Weinstock K."/>
            <person name="Lee H.M."/>
            <person name="Dubois J."/>
            <person name="Rosenthal A."/>
            <person name="Platzer M."/>
            <person name="Nyakatura G."/>
            <person name="Taudien S."/>
            <person name="Rump A."/>
            <person name="Yang H."/>
            <person name="Yu J."/>
            <person name="Wang J."/>
            <person name="Huang G."/>
            <person name="Gu J."/>
            <person name="Hood L."/>
            <person name="Rowen L."/>
            <person name="Madan A."/>
            <person name="Qin S."/>
            <person name="Davis R.W."/>
            <person name="Federspiel N.A."/>
            <person name="Abola A.P."/>
            <person name="Proctor M.J."/>
            <person name="Myers R.M."/>
            <person name="Schmutz J."/>
            <person name="Dickson M."/>
            <person name="Grimwood J."/>
            <person name="Cox D.R."/>
            <person name="Olson M.V."/>
            <person name="Kaul R."/>
            <person name="Raymond C."/>
            <person name="Shimizu N."/>
            <person name="Kawasaki K."/>
            <person name="Minoshima S."/>
            <person name="Evans G.A."/>
            <person name="Athanasiou M."/>
            <person name="Schultz R."/>
            <person name="Roe B.A."/>
            <person name="Chen F."/>
            <person name="Pan H."/>
            <person name="Ramser J."/>
            <person name="Lehrach H."/>
            <person name="Reinhardt R."/>
            <person name="McCombie W.R."/>
            <person name="de la Bastide M."/>
            <person name="Dedhia N."/>
            <person name="Blocker H."/>
            <person name="Hornischer K."/>
            <person name="Nordsiek G."/>
            <person name="Agarwala R."/>
            <person name="Aravind L."/>
            <person name="Bailey J.A."/>
            <person name="Bateman A."/>
            <person name="Batzoglou S."/>
            <person name="Birney E."/>
            <person name="Bork P."/>
            <person name="Brown D.G."/>
            <person name="Burge C.B."/>
            <person name="Cerutti L."/>
            <person name="Chen H.C."/>
            <person name="Church D."/>
            <person name="Clamp M."/>
            <person name="Copley R.R."/>
            <person name="Doerks T."/>
            <person name="Eddy S.R."/>
            <person name="Eichler E.E."/>
            <person name="Furey T.S."/>
            <person name="Galagan J."/>
            <person name="Gilbert J.G."/>
            <person name="Harmon C."/>
            <person name="Hayashizaki Y."/>
            <person name="Haussler D."/>
            <person name="Hermjakob H."/>
            <person name="Hokamp K."/>
            <person name="Jang W."/>
            <person name="Johnson L.S."/>
            <person name="Jones T.A."/>
            <person name="Kasif S."/>
            <person name="Kaspryzk A."/>
            <person name="Kennedy S."/>
            <person name="Kent W.J."/>
            <person name="Kitts P."/>
            <person name="Koonin E.V."/>
            <person name="Korf I."/>
            <person name="Kulp D."/>
            <person name="Lancet D."/>
            <person name="Lowe T.M."/>
            <person name="McLysaght A."/>
            <person name="Mikkelsen T."/>
            <person name="Moran J.V."/>
            <person name="Mulder N."/>
            <person name="Pollara V.J."/>
            <person name="Ponting C.P."/>
            <person name="Schuler G."/>
            <person name="Schultz J."/>
            <person name="Slater G."/>
            <person name="Smit A.F."/>
            <person name="Stupka E."/>
            <person name="Szustakowski J."/>
            <person name="Thierry-Mieg D."/>
            <person name="Thierry-Mieg J."/>
            <person name="Wagner L."/>
            <person name="Wallis J."/>
            <person name="Wheeler R."/>
            <person name="Williams A."/>
            <person name="Wolf Y.I."/>
            <person name="Wolfe K.H."/>
            <person name="Yang S.P."/>
            <person name="Yeh R.F."/>
            <person name="Collins F."/>
            <person name="Guyer M.S."/>
            <person name="Peterson J."/>
            <person name="Felsenfeld A."/>
            <person name="Wetterstrand K.A."/>
            <person name="Patrinos A."/>
            <person name="Morgan M.J."/>
            <person name="de Jong P."/>
            <person name="Catanese J.J."/>
            <person name="Osoegawa K."/>
            <person name="Shizuya H."/>
            <person name="Choi S."/>
            <person name="Chen Y.J."/>
        </authorList>
    </citation>
    <scope>NUCLEOTIDE SEQUENCE [LARGE SCALE GENOMIC DNA]</scope>
</reference>
<dbReference type="EMBL" id="AC116621">
    <property type="status" value="NOT_ANNOTATED_CDS"/>
    <property type="molecule type" value="Genomic_DNA"/>
</dbReference>
<evidence type="ECO:0000313" key="1">
    <source>
        <dbReference type="Ensembl" id="ENSP00000510283.1"/>
    </source>
</evidence>
<reference evidence="1" key="4">
    <citation type="submission" date="2025-05" db="UniProtKB">
        <authorList>
            <consortium name="Ensembl"/>
        </authorList>
    </citation>
    <scope>IDENTIFICATION</scope>
</reference>
<name>A0A8I5KT19_HUMAN</name>
<dbReference type="EMBL" id="AC116615">
    <property type="status" value="NOT_ANNOTATED_CDS"/>
    <property type="molecule type" value="Genomic_DNA"/>
</dbReference>
<organism evidence="1 2">
    <name type="scientific">Homo sapiens</name>
    <name type="common">Human</name>
    <dbReference type="NCBI Taxonomy" id="9606"/>
    <lineage>
        <taxon>Eukaryota</taxon>
        <taxon>Metazoa</taxon>
        <taxon>Chordata</taxon>
        <taxon>Craniata</taxon>
        <taxon>Vertebrata</taxon>
        <taxon>Euteleostomi</taxon>
        <taxon>Mammalia</taxon>
        <taxon>Eutheria</taxon>
        <taxon>Euarchontoglires</taxon>
        <taxon>Primates</taxon>
        <taxon>Haplorrhini</taxon>
        <taxon>Catarrhini</taxon>
        <taxon>Hominidae</taxon>
        <taxon>Homo</taxon>
    </lineage>
</organism>
<gene>
    <name evidence="1" type="primary">NEK1</name>
</gene>
<sequence length="54" mass="6553">MLDYRRLEKVHLEKPFLLNLQKMADSMLSRKLTSQECPVKKEKNQGEKLQYWQT</sequence>
<protein>
    <submittedName>
        <fullName evidence="1">NIMA related kinase 1</fullName>
    </submittedName>
</protein>
<dbReference type="OpenTargets" id="ENSG00000137601"/>
<dbReference type="GeneTree" id="ENSGT00940000158460"/>